<evidence type="ECO:0000313" key="3">
    <source>
        <dbReference type="Proteomes" id="UP000612055"/>
    </source>
</evidence>
<feature type="region of interest" description="Disordered" evidence="1">
    <location>
        <begin position="29"/>
        <end position="59"/>
    </location>
</feature>
<evidence type="ECO:0000313" key="2">
    <source>
        <dbReference type="EMBL" id="KAG2483669.1"/>
    </source>
</evidence>
<gene>
    <name evidence="2" type="ORF">HYH03_017472</name>
</gene>
<reference evidence="2" key="1">
    <citation type="journal article" date="2020" name="bioRxiv">
        <title>Comparative genomics of Chlamydomonas.</title>
        <authorList>
            <person name="Craig R.J."/>
            <person name="Hasan A.R."/>
            <person name="Ness R.W."/>
            <person name="Keightley P.D."/>
        </authorList>
    </citation>
    <scope>NUCLEOTIDE SEQUENCE</scope>
    <source>
        <strain evidence="2">CCAP 11/70</strain>
    </source>
</reference>
<name>A0A836BQD8_9CHLO</name>
<dbReference type="AlphaFoldDB" id="A0A836BQD8"/>
<organism evidence="2 3">
    <name type="scientific">Edaphochlamys debaryana</name>
    <dbReference type="NCBI Taxonomy" id="47281"/>
    <lineage>
        <taxon>Eukaryota</taxon>
        <taxon>Viridiplantae</taxon>
        <taxon>Chlorophyta</taxon>
        <taxon>core chlorophytes</taxon>
        <taxon>Chlorophyceae</taxon>
        <taxon>CS clade</taxon>
        <taxon>Chlamydomonadales</taxon>
        <taxon>Chlamydomonadales incertae sedis</taxon>
        <taxon>Edaphochlamys</taxon>
    </lineage>
</organism>
<sequence length="216" mass="21627">MFAHPRVADENAGAGAGLMKLRGGQAGASGLKSGLGLGSGATGKPLSGKPLALQPHSSRRAFGDLTNALKASAGAAKASGAGLVKAAPKPQNAVPAKAEPLVDAPAERLAGPGWQAAESERQRLRDAAIEKRVAAFKAAVGTRSTSHFVIYEDDDSSSSDGEGSDPARDEEAPILVQAAPGPSGATPALSFPGGALELLPDAPVSSLDLDDCWADC</sequence>
<dbReference type="Proteomes" id="UP000612055">
    <property type="component" value="Unassembled WGS sequence"/>
</dbReference>
<evidence type="ECO:0000256" key="1">
    <source>
        <dbReference type="SAM" id="MobiDB-lite"/>
    </source>
</evidence>
<protein>
    <submittedName>
        <fullName evidence="2">Uncharacterized protein</fullName>
    </submittedName>
</protein>
<dbReference type="EMBL" id="JAEHOE010000169">
    <property type="protein sequence ID" value="KAG2483669.1"/>
    <property type="molecule type" value="Genomic_DNA"/>
</dbReference>
<proteinExistence type="predicted"/>
<comment type="caution">
    <text evidence="2">The sequence shown here is derived from an EMBL/GenBank/DDBJ whole genome shotgun (WGS) entry which is preliminary data.</text>
</comment>
<keyword evidence="3" id="KW-1185">Reference proteome</keyword>
<feature type="region of interest" description="Disordered" evidence="1">
    <location>
        <begin position="150"/>
        <end position="189"/>
    </location>
</feature>
<accession>A0A836BQD8</accession>